<dbReference type="PANTHER" id="PTHR34069">
    <property type="entry name" value="3-OXOACYL-[ACYL-CARRIER-PROTEIN] SYNTHASE 3"/>
    <property type="match status" value="1"/>
</dbReference>
<keyword evidence="2" id="KW-1185">Reference proteome</keyword>
<dbReference type="Proteomes" id="UP001172778">
    <property type="component" value="Unassembled WGS sequence"/>
</dbReference>
<gene>
    <name evidence="1" type="ORF">PZA18_17965</name>
</gene>
<dbReference type="RefSeq" id="WP_284102250.1">
    <property type="nucleotide sequence ID" value="NZ_JARRAF010000027.1"/>
</dbReference>
<protein>
    <submittedName>
        <fullName evidence="1">3-oxoacyl-ACP synthase</fullName>
    </submittedName>
</protein>
<organism evidence="1 2">
    <name type="scientific">Parachitinimonas caeni</name>
    <dbReference type="NCBI Taxonomy" id="3031301"/>
    <lineage>
        <taxon>Bacteria</taxon>
        <taxon>Pseudomonadati</taxon>
        <taxon>Pseudomonadota</taxon>
        <taxon>Betaproteobacteria</taxon>
        <taxon>Neisseriales</taxon>
        <taxon>Chitinibacteraceae</taxon>
        <taxon>Parachitinimonas</taxon>
    </lineage>
</organism>
<accession>A0ABT7E3F2</accession>
<evidence type="ECO:0000313" key="2">
    <source>
        <dbReference type="Proteomes" id="UP001172778"/>
    </source>
</evidence>
<dbReference type="EMBL" id="JARRAF010000027">
    <property type="protein sequence ID" value="MDK2125935.1"/>
    <property type="molecule type" value="Genomic_DNA"/>
</dbReference>
<sequence>MPGIVRSTYYLPPHTGQVADWCQRHGYTREATQALCDSGARSYQAAAGETLYNMAGKALDQLLADAPAPAESVGALIWFHTNQSNALMPPQSMALQLARQGGLTRARPFSVSQQNCVSLLHSLRVLEALFASDPSLEHAIVIGADLILREDMRVIDASAIHSDAASALWISRQGGAAIRSIVTYNDPRFFRGASNQGVYEANDRYFWSAISVIRKAMQQAQIGPEQVCSLQPQNSNLPGWHKIAAALKLPVEKIYDANIARLGHAFGADAPINLQDSNALNTPGFHLLFSSGVAGCFGAAVIEVAAVE</sequence>
<dbReference type="PANTHER" id="PTHR34069:SF2">
    <property type="entry name" value="BETA-KETOACYL-[ACYL-CARRIER-PROTEIN] SYNTHASE III"/>
    <property type="match status" value="1"/>
</dbReference>
<dbReference type="InterPro" id="IPR016039">
    <property type="entry name" value="Thiolase-like"/>
</dbReference>
<name>A0ABT7E3F2_9NEIS</name>
<proteinExistence type="predicted"/>
<dbReference type="Gene3D" id="3.40.47.10">
    <property type="match status" value="2"/>
</dbReference>
<dbReference type="SUPFAM" id="SSF53901">
    <property type="entry name" value="Thiolase-like"/>
    <property type="match status" value="1"/>
</dbReference>
<reference evidence="1" key="1">
    <citation type="submission" date="2023-03" db="EMBL/GenBank/DDBJ databases">
        <title>Chitinimonas shenzhenensis gen. nov., sp. nov., a novel member of family Burkholderiaceae isolated from activated sludge collected in Shen Zhen, China.</title>
        <authorList>
            <person name="Wang X."/>
        </authorList>
    </citation>
    <scope>NUCLEOTIDE SEQUENCE</scope>
    <source>
        <strain evidence="1">DQS-5</strain>
    </source>
</reference>
<comment type="caution">
    <text evidence="1">The sequence shown here is derived from an EMBL/GenBank/DDBJ whole genome shotgun (WGS) entry which is preliminary data.</text>
</comment>
<evidence type="ECO:0000313" key="1">
    <source>
        <dbReference type="EMBL" id="MDK2125935.1"/>
    </source>
</evidence>